<dbReference type="Gene3D" id="1.20.1720.10">
    <property type="entry name" value="Multidrug resistance protein D"/>
    <property type="match status" value="1"/>
</dbReference>
<dbReference type="GO" id="GO:0005886">
    <property type="term" value="C:plasma membrane"/>
    <property type="evidence" value="ECO:0007669"/>
    <property type="project" value="UniProtKB-SubCell"/>
</dbReference>
<dbReference type="CDD" id="cd17320">
    <property type="entry name" value="MFS_MdfA_MDR_like"/>
    <property type="match status" value="1"/>
</dbReference>
<dbReference type="AlphaFoldDB" id="A0A0P8WRH5"/>
<name>A0A0P8WRH5_PSEFL</name>
<gene>
    <name evidence="10" type="ORF">AN403_1779</name>
</gene>
<dbReference type="GO" id="GO:1990961">
    <property type="term" value="P:xenobiotic detoxification by transmembrane export across the plasma membrane"/>
    <property type="evidence" value="ECO:0007669"/>
    <property type="project" value="InterPro"/>
</dbReference>
<dbReference type="InterPro" id="IPR020846">
    <property type="entry name" value="MFS_dom"/>
</dbReference>
<feature type="transmembrane region" description="Helical" evidence="8">
    <location>
        <begin position="326"/>
        <end position="347"/>
    </location>
</feature>
<evidence type="ECO:0000256" key="8">
    <source>
        <dbReference type="RuleBase" id="RU365088"/>
    </source>
</evidence>
<feature type="transmembrane region" description="Helical" evidence="8">
    <location>
        <begin position="31"/>
        <end position="48"/>
    </location>
</feature>
<keyword evidence="3 8" id="KW-0813">Transport</keyword>
<dbReference type="FunFam" id="1.20.1720.10:FF:000005">
    <property type="entry name" value="Bcr/CflA family efflux transporter"/>
    <property type="match status" value="1"/>
</dbReference>
<keyword evidence="5 8" id="KW-0812">Transmembrane</keyword>
<sequence>MAFASISTDLYLPALPAMAGALHASAGQVELTISGYLIGFSLGQLLWGPIGDRHGRRLPISLGLVLFIIGSAGCALSNSVTVMIAWRAVQAVGACASVVLARAMVRDLYSGHRAAQMLSTLMTVMAIAPLLGPSLGGLILHVASWRAIFWALVLVGLGTLAMLYVLPETLPAQRRNREPLSNALSRYVRLLGDRSILGYIGAGGFFYGAMYAYIAGTPFAYISYHHASPQQYGVLFAVGIVGIMLTNQLNSRWVARHGSDRLMRMGTLAAALSALLLTIDAWTDWGGLAGLVIPLFLFVSATGFIIANSIAGAMSAFPEFAGSTSALVGSLQYGTGILGSGLVGTFADGTPRPMAAVIRLFGVGSLLCARWLVPGVKAPTAMATSL</sequence>
<feature type="transmembrane region" description="Helical" evidence="8">
    <location>
        <begin position="117"/>
        <end position="141"/>
    </location>
</feature>
<reference evidence="10 11" key="1">
    <citation type="submission" date="2015-09" db="EMBL/GenBank/DDBJ databases">
        <authorList>
            <person name="Jackson K.R."/>
            <person name="Lunt B.L."/>
            <person name="Fisher J.N.B."/>
            <person name="Gardner A.V."/>
            <person name="Bailey M.E."/>
            <person name="Deus L.M."/>
            <person name="Earl A.S."/>
            <person name="Gibby P.D."/>
            <person name="Hartmann K.A."/>
            <person name="Liu J.E."/>
            <person name="Manci A.M."/>
            <person name="Nielsen D.A."/>
            <person name="Solomon M.B."/>
            <person name="Breakwell D.P."/>
            <person name="Burnett S.H."/>
            <person name="Grose J.H."/>
        </authorList>
    </citation>
    <scope>NUCLEOTIDE SEQUENCE [LARGE SCALE GENOMIC DNA]</scope>
    <source>
        <strain evidence="10 11">S613</strain>
    </source>
</reference>
<comment type="caution">
    <text evidence="10">The sequence shown here is derived from an EMBL/GenBank/DDBJ whole genome shotgun (WGS) entry which is preliminary data.</text>
</comment>
<evidence type="ECO:0000259" key="9">
    <source>
        <dbReference type="PROSITE" id="PS50850"/>
    </source>
</evidence>
<evidence type="ECO:0000313" key="10">
    <source>
        <dbReference type="EMBL" id="KPU55938.1"/>
    </source>
</evidence>
<keyword evidence="6 8" id="KW-1133">Transmembrane helix</keyword>
<dbReference type="Proteomes" id="UP000050349">
    <property type="component" value="Unassembled WGS sequence"/>
</dbReference>
<dbReference type="PATRIC" id="fig|294.162.peg.4835"/>
<protein>
    <recommendedName>
        <fullName evidence="8">Bcr/CflA family efflux transporter</fullName>
    </recommendedName>
</protein>
<feature type="transmembrane region" description="Helical" evidence="8">
    <location>
        <begin position="232"/>
        <end position="250"/>
    </location>
</feature>
<dbReference type="PANTHER" id="PTHR23502:SF132">
    <property type="entry name" value="POLYAMINE TRANSPORTER 2-RELATED"/>
    <property type="match status" value="1"/>
</dbReference>
<feature type="transmembrane region" description="Helical" evidence="8">
    <location>
        <begin position="288"/>
        <end position="314"/>
    </location>
</feature>
<organism evidence="10 11">
    <name type="scientific">Pseudomonas fluorescens</name>
    <dbReference type="NCBI Taxonomy" id="294"/>
    <lineage>
        <taxon>Bacteria</taxon>
        <taxon>Pseudomonadati</taxon>
        <taxon>Pseudomonadota</taxon>
        <taxon>Gammaproteobacteria</taxon>
        <taxon>Pseudomonadales</taxon>
        <taxon>Pseudomonadaceae</taxon>
        <taxon>Pseudomonas</taxon>
    </lineage>
</organism>
<feature type="transmembrane region" description="Helical" evidence="8">
    <location>
        <begin position="147"/>
        <end position="166"/>
    </location>
</feature>
<evidence type="ECO:0000256" key="1">
    <source>
        <dbReference type="ARBA" id="ARBA00004651"/>
    </source>
</evidence>
<keyword evidence="8" id="KW-0997">Cell inner membrane</keyword>
<evidence type="ECO:0000256" key="7">
    <source>
        <dbReference type="ARBA" id="ARBA00023136"/>
    </source>
</evidence>
<evidence type="ECO:0000256" key="5">
    <source>
        <dbReference type="ARBA" id="ARBA00022692"/>
    </source>
</evidence>
<evidence type="ECO:0000256" key="6">
    <source>
        <dbReference type="ARBA" id="ARBA00022989"/>
    </source>
</evidence>
<feature type="domain" description="Major facilitator superfamily (MFS) profile" evidence="9">
    <location>
        <begin position="1"/>
        <end position="377"/>
    </location>
</feature>
<feature type="transmembrane region" description="Helical" evidence="8">
    <location>
        <begin position="60"/>
        <end position="78"/>
    </location>
</feature>
<evidence type="ECO:0000256" key="2">
    <source>
        <dbReference type="ARBA" id="ARBA00006236"/>
    </source>
</evidence>
<evidence type="ECO:0000256" key="3">
    <source>
        <dbReference type="ARBA" id="ARBA00022448"/>
    </source>
</evidence>
<dbReference type="Pfam" id="PF07690">
    <property type="entry name" value="MFS_1"/>
    <property type="match status" value="1"/>
</dbReference>
<comment type="similarity">
    <text evidence="2 8">Belongs to the major facilitator superfamily. Bcr/CmlA family.</text>
</comment>
<comment type="subcellular location">
    <subcellularLocation>
        <location evidence="8">Cell inner membrane</location>
        <topology evidence="8">Multi-pass membrane protein</topology>
    </subcellularLocation>
    <subcellularLocation>
        <location evidence="1">Cell membrane</location>
        <topology evidence="1">Multi-pass membrane protein</topology>
    </subcellularLocation>
</comment>
<comment type="caution">
    <text evidence="8">Lacks conserved residue(s) required for the propagation of feature annotation.</text>
</comment>
<dbReference type="GO" id="GO:0042910">
    <property type="term" value="F:xenobiotic transmembrane transporter activity"/>
    <property type="evidence" value="ECO:0007669"/>
    <property type="project" value="InterPro"/>
</dbReference>
<dbReference type="InterPro" id="IPR036259">
    <property type="entry name" value="MFS_trans_sf"/>
</dbReference>
<evidence type="ECO:0000256" key="4">
    <source>
        <dbReference type="ARBA" id="ARBA00022475"/>
    </source>
</evidence>
<dbReference type="InterPro" id="IPR011701">
    <property type="entry name" value="MFS"/>
</dbReference>
<evidence type="ECO:0000313" key="11">
    <source>
        <dbReference type="Proteomes" id="UP000050349"/>
    </source>
</evidence>
<keyword evidence="4" id="KW-1003">Cell membrane</keyword>
<dbReference type="NCBIfam" id="TIGR00710">
    <property type="entry name" value="efflux_Bcr_CflA"/>
    <property type="match status" value="1"/>
</dbReference>
<accession>A0A0P8WRH5</accession>
<dbReference type="SUPFAM" id="SSF103473">
    <property type="entry name" value="MFS general substrate transporter"/>
    <property type="match status" value="1"/>
</dbReference>
<feature type="transmembrane region" description="Helical" evidence="8">
    <location>
        <begin position="353"/>
        <end position="373"/>
    </location>
</feature>
<dbReference type="PANTHER" id="PTHR23502">
    <property type="entry name" value="MAJOR FACILITATOR SUPERFAMILY"/>
    <property type="match status" value="1"/>
</dbReference>
<dbReference type="EMBL" id="LJXB01000088">
    <property type="protein sequence ID" value="KPU55938.1"/>
    <property type="molecule type" value="Genomic_DNA"/>
</dbReference>
<dbReference type="InterPro" id="IPR004812">
    <property type="entry name" value="Efflux_drug-R_Bcr/CmlA"/>
</dbReference>
<dbReference type="PROSITE" id="PS50850">
    <property type="entry name" value="MFS"/>
    <property type="match status" value="1"/>
</dbReference>
<keyword evidence="7 8" id="KW-0472">Membrane</keyword>
<feature type="transmembrane region" description="Helical" evidence="8">
    <location>
        <begin position="84"/>
        <end position="105"/>
    </location>
</feature>
<feature type="transmembrane region" description="Helical" evidence="8">
    <location>
        <begin position="196"/>
        <end position="220"/>
    </location>
</feature>
<proteinExistence type="inferred from homology"/>